<evidence type="ECO:0000313" key="4">
    <source>
        <dbReference type="Proteomes" id="UP000290588"/>
    </source>
</evidence>
<dbReference type="EMBL" id="NXIG01000015">
    <property type="protein sequence ID" value="RXI29035.1"/>
    <property type="molecule type" value="Genomic_DNA"/>
</dbReference>
<dbReference type="KEGG" id="aell:AELL_1485"/>
<evidence type="ECO:0000313" key="1">
    <source>
        <dbReference type="EMBL" id="AXX95147.1"/>
    </source>
</evidence>
<dbReference type="Proteomes" id="UP000290588">
    <property type="component" value="Unassembled WGS sequence"/>
</dbReference>
<proteinExistence type="predicted"/>
<organism evidence="2 4">
    <name type="scientific">Arcobacter ellisii</name>
    <dbReference type="NCBI Taxonomy" id="913109"/>
    <lineage>
        <taxon>Bacteria</taxon>
        <taxon>Pseudomonadati</taxon>
        <taxon>Campylobacterota</taxon>
        <taxon>Epsilonproteobacteria</taxon>
        <taxon>Campylobacterales</taxon>
        <taxon>Arcobacteraceae</taxon>
        <taxon>Arcobacter</taxon>
    </lineage>
</organism>
<reference evidence="1 3" key="2">
    <citation type="submission" date="2018-08" db="EMBL/GenBank/DDBJ databases">
        <title>Complete genome of the Arcobacter ellisii type strain LMG 26155.</title>
        <authorList>
            <person name="Miller W.G."/>
            <person name="Yee E."/>
            <person name="Bono J.L."/>
        </authorList>
    </citation>
    <scope>NUCLEOTIDE SEQUENCE [LARGE SCALE GENOMIC DNA]</scope>
    <source>
        <strain evidence="1 3">LMG 26155</strain>
    </source>
</reference>
<name>A0A347U8G9_9BACT</name>
<accession>A0A347U8G9</accession>
<evidence type="ECO:0008006" key="5">
    <source>
        <dbReference type="Google" id="ProtNLM"/>
    </source>
</evidence>
<dbReference type="OrthoDB" id="5373271at2"/>
<gene>
    <name evidence="1" type="ORF">AELL_1485</name>
    <name evidence="2" type="ORF">CP962_12505</name>
</gene>
<dbReference type="Proteomes" id="UP000262582">
    <property type="component" value="Chromosome"/>
</dbReference>
<dbReference type="EMBL" id="CP032097">
    <property type="protein sequence ID" value="AXX95147.1"/>
    <property type="molecule type" value="Genomic_DNA"/>
</dbReference>
<evidence type="ECO:0000313" key="2">
    <source>
        <dbReference type="EMBL" id="RXI29035.1"/>
    </source>
</evidence>
<dbReference type="AlphaFoldDB" id="A0A347U8G9"/>
<protein>
    <recommendedName>
        <fullName evidence="5">Lipoprotein</fullName>
    </recommendedName>
</protein>
<evidence type="ECO:0000313" key="3">
    <source>
        <dbReference type="Proteomes" id="UP000262582"/>
    </source>
</evidence>
<sequence>MYKIIFLLFISLFFVSCGPKNSAFRYFEKNDVETRGVQFTKKTDILKDKEVDVIFMATYLNKIDKKISDTKNEVFLIFTYFSNKESQNIEDNAYQIFLNEKEPILVEKVEKDDENFKDLMLKNHWGNYYLVKFDSIDDINSLKLELKNSESSRAILDFEK</sequence>
<dbReference type="RefSeq" id="WP_118917334.1">
    <property type="nucleotide sequence ID" value="NZ_CP032097.1"/>
</dbReference>
<keyword evidence="3" id="KW-1185">Reference proteome</keyword>
<reference evidence="2 4" key="1">
    <citation type="submission" date="2017-09" db="EMBL/GenBank/DDBJ databases">
        <title>Genomics of the genus Arcobacter.</title>
        <authorList>
            <person name="Perez-Cataluna A."/>
            <person name="Figueras M.J."/>
            <person name="Salas-Masso N."/>
        </authorList>
    </citation>
    <scope>NUCLEOTIDE SEQUENCE [LARGE SCALE GENOMIC DNA]</scope>
    <source>
        <strain evidence="2 4">CECT 7837</strain>
    </source>
</reference>
<dbReference type="PROSITE" id="PS51257">
    <property type="entry name" value="PROKAR_LIPOPROTEIN"/>
    <property type="match status" value="1"/>
</dbReference>